<feature type="domain" description="Methyltransferase FkbM" evidence="1">
    <location>
        <begin position="57"/>
        <end position="219"/>
    </location>
</feature>
<keyword evidence="3" id="KW-1185">Reference proteome</keyword>
<dbReference type="PANTHER" id="PTHR34203:SF15">
    <property type="entry name" value="SLL1173 PROTEIN"/>
    <property type="match status" value="1"/>
</dbReference>
<sequence>MCLHPRGDYVADFVYAAGGKDQKVTADSSDSIYESKLRKEMLRILAENGDPDAVVLDIGGNIGLHTVFLANAGYKVHVFEPFKGNFDLLKCTVMSNPQLAKNVVLNNFGLSDVAAKTCIVSNPTNHGGSVIQGSGTENCTAENTVEVRRLDDYLLEHQIKPYLVKIDVEGYEYKALSPASTFFKENPPSHIFSEFVSKHFKEQGEAEAYLELFYQLGYNVKWNENVVKKGSEKYSALMKAEFADIHMYQ</sequence>
<dbReference type="GO" id="GO:0008168">
    <property type="term" value="F:methyltransferase activity"/>
    <property type="evidence" value="ECO:0007669"/>
    <property type="project" value="UniProtKB-KW"/>
</dbReference>
<dbReference type="InterPro" id="IPR052514">
    <property type="entry name" value="SAM-dependent_MTase"/>
</dbReference>
<dbReference type="GO" id="GO:0032259">
    <property type="term" value="P:methylation"/>
    <property type="evidence" value="ECO:0007669"/>
    <property type="project" value="UniProtKB-KW"/>
</dbReference>
<keyword evidence="2" id="KW-0808">Transferase</keyword>
<name>A0A1Y2BTX3_9FUNG</name>
<gene>
    <name evidence="2" type="ORF">BCR33DRAFT_854131</name>
</gene>
<dbReference type="NCBIfam" id="TIGR01444">
    <property type="entry name" value="fkbM_fam"/>
    <property type="match status" value="1"/>
</dbReference>
<dbReference type="PANTHER" id="PTHR34203">
    <property type="entry name" value="METHYLTRANSFERASE, FKBM FAMILY PROTEIN"/>
    <property type="match status" value="1"/>
</dbReference>
<comment type="caution">
    <text evidence="2">The sequence shown here is derived from an EMBL/GenBank/DDBJ whole genome shotgun (WGS) entry which is preliminary data.</text>
</comment>
<evidence type="ECO:0000259" key="1">
    <source>
        <dbReference type="Pfam" id="PF05050"/>
    </source>
</evidence>
<dbReference type="Pfam" id="PF05050">
    <property type="entry name" value="Methyltransf_21"/>
    <property type="match status" value="1"/>
</dbReference>
<dbReference type="Gene3D" id="3.40.50.150">
    <property type="entry name" value="Vaccinia Virus protein VP39"/>
    <property type="match status" value="1"/>
</dbReference>
<accession>A0A1Y2BTX3</accession>
<dbReference type="InterPro" id="IPR029063">
    <property type="entry name" value="SAM-dependent_MTases_sf"/>
</dbReference>
<evidence type="ECO:0000313" key="2">
    <source>
        <dbReference type="EMBL" id="ORY38144.1"/>
    </source>
</evidence>
<evidence type="ECO:0000313" key="3">
    <source>
        <dbReference type="Proteomes" id="UP000193642"/>
    </source>
</evidence>
<dbReference type="EMBL" id="MCGO01000045">
    <property type="protein sequence ID" value="ORY38144.1"/>
    <property type="molecule type" value="Genomic_DNA"/>
</dbReference>
<protein>
    <submittedName>
        <fullName evidence="2">Methyltransferase FkbM</fullName>
    </submittedName>
</protein>
<organism evidence="2 3">
    <name type="scientific">Rhizoclosmatium globosum</name>
    <dbReference type="NCBI Taxonomy" id="329046"/>
    <lineage>
        <taxon>Eukaryota</taxon>
        <taxon>Fungi</taxon>
        <taxon>Fungi incertae sedis</taxon>
        <taxon>Chytridiomycota</taxon>
        <taxon>Chytridiomycota incertae sedis</taxon>
        <taxon>Chytridiomycetes</taxon>
        <taxon>Chytridiales</taxon>
        <taxon>Chytriomycetaceae</taxon>
        <taxon>Rhizoclosmatium</taxon>
    </lineage>
</organism>
<dbReference type="Proteomes" id="UP000193642">
    <property type="component" value="Unassembled WGS sequence"/>
</dbReference>
<proteinExistence type="predicted"/>
<dbReference type="SUPFAM" id="SSF53335">
    <property type="entry name" value="S-adenosyl-L-methionine-dependent methyltransferases"/>
    <property type="match status" value="1"/>
</dbReference>
<reference evidence="2 3" key="1">
    <citation type="submission" date="2016-07" db="EMBL/GenBank/DDBJ databases">
        <title>Pervasive Adenine N6-methylation of Active Genes in Fungi.</title>
        <authorList>
            <consortium name="DOE Joint Genome Institute"/>
            <person name="Mondo S.J."/>
            <person name="Dannebaum R.O."/>
            <person name="Kuo R.C."/>
            <person name="Labutti K."/>
            <person name="Haridas S."/>
            <person name="Kuo A."/>
            <person name="Salamov A."/>
            <person name="Ahrendt S.R."/>
            <person name="Lipzen A."/>
            <person name="Sullivan W."/>
            <person name="Andreopoulos W.B."/>
            <person name="Clum A."/>
            <person name="Lindquist E."/>
            <person name="Daum C."/>
            <person name="Ramamoorthy G.K."/>
            <person name="Gryganskyi A."/>
            <person name="Culley D."/>
            <person name="Magnuson J.K."/>
            <person name="James T.Y."/>
            <person name="O'Malley M.A."/>
            <person name="Stajich J.E."/>
            <person name="Spatafora J.W."/>
            <person name="Visel A."/>
            <person name="Grigoriev I.V."/>
        </authorList>
    </citation>
    <scope>NUCLEOTIDE SEQUENCE [LARGE SCALE GENOMIC DNA]</scope>
    <source>
        <strain evidence="2 3">JEL800</strain>
    </source>
</reference>
<dbReference type="AlphaFoldDB" id="A0A1Y2BTX3"/>
<keyword evidence="2" id="KW-0489">Methyltransferase</keyword>
<dbReference type="InterPro" id="IPR006342">
    <property type="entry name" value="FkbM_mtfrase"/>
</dbReference>
<dbReference type="OrthoDB" id="5835829at2759"/>